<dbReference type="PANTHER" id="PTHR18929">
    <property type="entry name" value="PROTEIN DISULFIDE ISOMERASE"/>
    <property type="match status" value="1"/>
</dbReference>
<dbReference type="SUPFAM" id="SSF52833">
    <property type="entry name" value="Thioredoxin-like"/>
    <property type="match status" value="2"/>
</dbReference>
<gene>
    <name evidence="4" type="ORF">HAND1043_LOCUS23279</name>
</gene>
<evidence type="ECO:0000259" key="3">
    <source>
        <dbReference type="PROSITE" id="PS51352"/>
    </source>
</evidence>
<sequence length="405" mass="45563">MVGCSVLAPSRSHSTSVSCRPAPSLPRSSPTEVSVVVLGLFESDSSPSALSFKEAAFGKQDPPVWVWTKDAAAAKKYFPKGFSDKEGIVVITQFREEDGGPNFSMPSKDIEDAEAIASFVDVYGSPLVWHYSNELSNQITSGRLQKFVWAFSDNAHWADYVKALNSVAKDMRGKMKFVLVSAEHEPLLQFFNIDKNALPQVLLIDLHPSVGQRQFKYGTWDTKKRVWNTEEAKKLDAAALTAFLGKYEKGELKRFLRSEEMPESQPGPVRVVVGNTFEDEIRTDKDVLMMMYGDHSWCEHCKIFDPEFELIGKQFEGNKHITVAKLNFGRNDIEDAKARGIQPKGFPDLMLFRKGEHDKPPIVFDPKKYNDERGLPAVTQFVKDHSSLKFKLEGATFGGKKREEL</sequence>
<dbReference type="InterPro" id="IPR036249">
    <property type="entry name" value="Thioredoxin-like_sf"/>
</dbReference>
<organism evidence="4">
    <name type="scientific">Hemiselmis andersenii</name>
    <name type="common">Cryptophyte alga</name>
    <dbReference type="NCBI Taxonomy" id="464988"/>
    <lineage>
        <taxon>Eukaryota</taxon>
        <taxon>Cryptophyceae</taxon>
        <taxon>Cryptomonadales</taxon>
        <taxon>Hemiselmidaceae</taxon>
        <taxon>Hemiselmis</taxon>
    </lineage>
</organism>
<evidence type="ECO:0000256" key="2">
    <source>
        <dbReference type="SAM" id="MobiDB-lite"/>
    </source>
</evidence>
<dbReference type="GO" id="GO:0006457">
    <property type="term" value="P:protein folding"/>
    <property type="evidence" value="ECO:0007669"/>
    <property type="project" value="TreeGrafter"/>
</dbReference>
<dbReference type="Pfam" id="PF13848">
    <property type="entry name" value="Thioredoxin_6"/>
    <property type="match status" value="1"/>
</dbReference>
<dbReference type="PROSITE" id="PS51352">
    <property type="entry name" value="THIOREDOXIN_2"/>
    <property type="match status" value="1"/>
</dbReference>
<evidence type="ECO:0000256" key="1">
    <source>
        <dbReference type="ARBA" id="ARBA00006347"/>
    </source>
</evidence>
<evidence type="ECO:0000313" key="4">
    <source>
        <dbReference type="EMBL" id="CAD8756769.1"/>
    </source>
</evidence>
<reference evidence="4" key="1">
    <citation type="submission" date="2021-01" db="EMBL/GenBank/DDBJ databases">
        <authorList>
            <person name="Corre E."/>
            <person name="Pelletier E."/>
            <person name="Niang G."/>
            <person name="Scheremetjew M."/>
            <person name="Finn R."/>
            <person name="Kale V."/>
            <person name="Holt S."/>
            <person name="Cochrane G."/>
            <person name="Meng A."/>
            <person name="Brown T."/>
            <person name="Cohen L."/>
        </authorList>
    </citation>
    <scope>NUCLEOTIDE SEQUENCE</scope>
    <source>
        <strain evidence="4">CCMP441</strain>
    </source>
</reference>
<name>A0A7S0UCS7_HEMAN</name>
<feature type="region of interest" description="Disordered" evidence="2">
    <location>
        <begin position="1"/>
        <end position="29"/>
    </location>
</feature>
<dbReference type="GO" id="GO:0003756">
    <property type="term" value="F:protein disulfide isomerase activity"/>
    <property type="evidence" value="ECO:0007669"/>
    <property type="project" value="TreeGrafter"/>
</dbReference>
<dbReference type="GO" id="GO:0005783">
    <property type="term" value="C:endoplasmic reticulum"/>
    <property type="evidence" value="ECO:0007669"/>
    <property type="project" value="TreeGrafter"/>
</dbReference>
<dbReference type="Gene3D" id="3.40.30.10">
    <property type="entry name" value="Glutaredoxin"/>
    <property type="match status" value="3"/>
</dbReference>
<dbReference type="GO" id="GO:0034976">
    <property type="term" value="P:response to endoplasmic reticulum stress"/>
    <property type="evidence" value="ECO:0007669"/>
    <property type="project" value="TreeGrafter"/>
</dbReference>
<dbReference type="InterPro" id="IPR013766">
    <property type="entry name" value="Thioredoxin_domain"/>
</dbReference>
<dbReference type="Pfam" id="PF00085">
    <property type="entry name" value="Thioredoxin"/>
    <property type="match status" value="1"/>
</dbReference>
<dbReference type="EMBL" id="HBFK01038423">
    <property type="protein sequence ID" value="CAD8756769.1"/>
    <property type="molecule type" value="Transcribed_RNA"/>
</dbReference>
<comment type="similarity">
    <text evidence="1">Belongs to the protein disulfide isomerase family.</text>
</comment>
<dbReference type="AlphaFoldDB" id="A0A7S0UCS7"/>
<feature type="domain" description="Thioredoxin" evidence="3">
    <location>
        <begin position="229"/>
        <end position="387"/>
    </location>
</feature>
<proteinExistence type="inferred from homology"/>
<protein>
    <recommendedName>
        <fullName evidence="3">Thioredoxin domain-containing protein</fullName>
    </recommendedName>
</protein>
<accession>A0A7S0UCS7</accession>